<evidence type="ECO:0000256" key="7">
    <source>
        <dbReference type="RuleBase" id="RU363032"/>
    </source>
</evidence>
<evidence type="ECO:0000256" key="6">
    <source>
        <dbReference type="ARBA" id="ARBA00023136"/>
    </source>
</evidence>
<evidence type="ECO:0000259" key="9">
    <source>
        <dbReference type="PROSITE" id="PS50928"/>
    </source>
</evidence>
<dbReference type="GO" id="GO:0055085">
    <property type="term" value="P:transmembrane transport"/>
    <property type="evidence" value="ECO:0007669"/>
    <property type="project" value="InterPro"/>
</dbReference>
<gene>
    <name evidence="10" type="ORF">Prum_013900</name>
</gene>
<evidence type="ECO:0000256" key="5">
    <source>
        <dbReference type="ARBA" id="ARBA00022989"/>
    </source>
</evidence>
<feature type="transmembrane region" description="Helical" evidence="7">
    <location>
        <begin position="180"/>
        <end position="204"/>
    </location>
</feature>
<comment type="caution">
    <text evidence="10">The sequence shown here is derived from an EMBL/GenBank/DDBJ whole genome shotgun (WGS) entry which is preliminary data.</text>
</comment>
<dbReference type="InterPro" id="IPR035906">
    <property type="entry name" value="MetI-like_sf"/>
</dbReference>
<dbReference type="CDD" id="cd06261">
    <property type="entry name" value="TM_PBP2"/>
    <property type="match status" value="1"/>
</dbReference>
<dbReference type="PROSITE" id="PS50928">
    <property type="entry name" value="ABC_TM1"/>
    <property type="match status" value="1"/>
</dbReference>
<dbReference type="AlphaFoldDB" id="A0A6V8KYI7"/>
<feature type="transmembrane region" description="Helical" evidence="7">
    <location>
        <begin position="233"/>
        <end position="254"/>
    </location>
</feature>
<reference evidence="10 11" key="2">
    <citation type="submission" date="2020-03" db="EMBL/GenBank/DDBJ databases">
        <authorList>
            <person name="Ichikawa N."/>
            <person name="Kimura A."/>
            <person name="Kitahashi Y."/>
            <person name="Uohara A."/>
        </authorList>
    </citation>
    <scope>NUCLEOTIDE SEQUENCE [LARGE SCALE GENOMIC DNA]</scope>
    <source>
        <strain evidence="10 11">NBRC 108638</strain>
    </source>
</reference>
<accession>A0A6V8KYI7</accession>
<reference evidence="10 11" key="1">
    <citation type="submission" date="2020-03" db="EMBL/GenBank/DDBJ databases">
        <title>Whole genome shotgun sequence of Phytohabitans rumicis NBRC 108638.</title>
        <authorList>
            <person name="Komaki H."/>
            <person name="Tamura T."/>
        </authorList>
    </citation>
    <scope>NUCLEOTIDE SEQUENCE [LARGE SCALE GENOMIC DNA]</scope>
    <source>
        <strain evidence="10 11">NBRC 108638</strain>
    </source>
</reference>
<dbReference type="RefSeq" id="WP_218577105.1">
    <property type="nucleotide sequence ID" value="NZ_BAABJB010000032.1"/>
</dbReference>
<comment type="subcellular location">
    <subcellularLocation>
        <location evidence="1 7">Cell membrane</location>
        <topology evidence="1 7">Multi-pass membrane protein</topology>
    </subcellularLocation>
</comment>
<evidence type="ECO:0000313" key="10">
    <source>
        <dbReference type="EMBL" id="GFJ87748.1"/>
    </source>
</evidence>
<dbReference type="EMBL" id="BLPG01000001">
    <property type="protein sequence ID" value="GFJ87748.1"/>
    <property type="molecule type" value="Genomic_DNA"/>
</dbReference>
<dbReference type="PANTHER" id="PTHR30193">
    <property type="entry name" value="ABC TRANSPORTER PERMEASE PROTEIN"/>
    <property type="match status" value="1"/>
</dbReference>
<feature type="transmembrane region" description="Helical" evidence="7">
    <location>
        <begin position="133"/>
        <end position="154"/>
    </location>
</feature>
<dbReference type="GO" id="GO:0005886">
    <property type="term" value="C:plasma membrane"/>
    <property type="evidence" value="ECO:0007669"/>
    <property type="project" value="UniProtKB-SubCell"/>
</dbReference>
<name>A0A6V8KYI7_9ACTN</name>
<protein>
    <submittedName>
        <fullName evidence="10">Sugar ABC transporter permease</fullName>
    </submittedName>
</protein>
<dbReference type="SUPFAM" id="SSF161098">
    <property type="entry name" value="MetI-like"/>
    <property type="match status" value="1"/>
</dbReference>
<feature type="region of interest" description="Disordered" evidence="8">
    <location>
        <begin position="1"/>
        <end position="29"/>
    </location>
</feature>
<keyword evidence="6 7" id="KW-0472">Membrane</keyword>
<evidence type="ECO:0000313" key="11">
    <source>
        <dbReference type="Proteomes" id="UP000482960"/>
    </source>
</evidence>
<evidence type="ECO:0000256" key="3">
    <source>
        <dbReference type="ARBA" id="ARBA00022475"/>
    </source>
</evidence>
<evidence type="ECO:0000256" key="2">
    <source>
        <dbReference type="ARBA" id="ARBA00022448"/>
    </source>
</evidence>
<evidence type="ECO:0000256" key="1">
    <source>
        <dbReference type="ARBA" id="ARBA00004651"/>
    </source>
</evidence>
<dbReference type="Pfam" id="PF00528">
    <property type="entry name" value="BPD_transp_1"/>
    <property type="match status" value="1"/>
</dbReference>
<keyword evidence="11" id="KW-1185">Reference proteome</keyword>
<feature type="transmembrane region" description="Helical" evidence="7">
    <location>
        <begin position="293"/>
        <end position="315"/>
    </location>
</feature>
<dbReference type="PANTHER" id="PTHR30193:SF1">
    <property type="entry name" value="ABC TRANSPORTER PERMEASE PROTEIN YESP-RELATED"/>
    <property type="match status" value="1"/>
</dbReference>
<feature type="transmembrane region" description="Helical" evidence="7">
    <location>
        <begin position="100"/>
        <end position="121"/>
    </location>
</feature>
<feature type="compositionally biased region" description="Low complexity" evidence="8">
    <location>
        <begin position="10"/>
        <end position="23"/>
    </location>
</feature>
<keyword evidence="3" id="KW-1003">Cell membrane</keyword>
<feature type="transmembrane region" description="Helical" evidence="7">
    <location>
        <begin position="38"/>
        <end position="62"/>
    </location>
</feature>
<dbReference type="Proteomes" id="UP000482960">
    <property type="component" value="Unassembled WGS sequence"/>
</dbReference>
<proteinExistence type="inferred from homology"/>
<sequence length="333" mass="35850">MTASPLTATAGAPSRVRPAAASPTTKPARRGCRRAGAFYLFVAPWLVGLIGLTVFPLGYALWLSMTNSDGLSPNARFVGLRNYRELLSDPQTLQVLARTGLFTAVTVPATIVGGLFLALLVNRPIPGRAVFRTLLYLPAVVPPVAASLTFKLIFDRDTGAANALLEAVGVKPVTWLTDPFARYVLVMLVLWGCGNCMIISLAGLQDVPRELHEAAMVDGASTWQSFRRITVPIISPVLFFQVVTGIIAALQTFLPPVLLAPTAGATSDVKALPQGNTLYMVHVYAQYFNSARFGYASALLWVLFVIILIVTALIFKVGARTVFYGVDPKEGDR</sequence>
<comment type="similarity">
    <text evidence="7">Belongs to the binding-protein-dependent transport system permease family.</text>
</comment>
<dbReference type="InterPro" id="IPR051393">
    <property type="entry name" value="ABC_transporter_permease"/>
</dbReference>
<feature type="domain" description="ABC transmembrane type-1" evidence="9">
    <location>
        <begin position="96"/>
        <end position="314"/>
    </location>
</feature>
<dbReference type="InterPro" id="IPR000515">
    <property type="entry name" value="MetI-like"/>
</dbReference>
<organism evidence="10 11">
    <name type="scientific">Phytohabitans rumicis</name>
    <dbReference type="NCBI Taxonomy" id="1076125"/>
    <lineage>
        <taxon>Bacteria</taxon>
        <taxon>Bacillati</taxon>
        <taxon>Actinomycetota</taxon>
        <taxon>Actinomycetes</taxon>
        <taxon>Micromonosporales</taxon>
        <taxon>Micromonosporaceae</taxon>
    </lineage>
</organism>
<evidence type="ECO:0000256" key="8">
    <source>
        <dbReference type="SAM" id="MobiDB-lite"/>
    </source>
</evidence>
<keyword evidence="5 7" id="KW-1133">Transmembrane helix</keyword>
<keyword evidence="2 7" id="KW-0813">Transport</keyword>
<evidence type="ECO:0000256" key="4">
    <source>
        <dbReference type="ARBA" id="ARBA00022692"/>
    </source>
</evidence>
<keyword evidence="4 7" id="KW-0812">Transmembrane</keyword>
<dbReference type="Gene3D" id="1.10.3720.10">
    <property type="entry name" value="MetI-like"/>
    <property type="match status" value="1"/>
</dbReference>